<dbReference type="AlphaFoldDB" id="A0A0H3FDM0"/>
<reference evidence="1 2" key="2">
    <citation type="journal article" date="2012" name="J. Bacteriol.">
        <title>Complete Genome Sequence of Rahnella sp. Strain Y9602, a Gammaproteobacterium Isolate from Metal- and Radionuclide-Contaminated Soil.</title>
        <authorList>
            <person name="Martinez R.J."/>
            <person name="Bruce D."/>
            <person name="Detter C."/>
            <person name="Goodwin L.A."/>
            <person name="Han J."/>
            <person name="Han C.S."/>
            <person name="Held B."/>
            <person name="Land M.L."/>
            <person name="Mikhailova N."/>
            <person name="Nolan M."/>
            <person name="Pennacchio L."/>
            <person name="Pitluck S."/>
            <person name="Tapia R."/>
            <person name="Woyke T."/>
            <person name="Sobecky P.A."/>
        </authorList>
    </citation>
    <scope>NUCLEOTIDE SEQUENCE [LARGE SCALE GENOMIC DNA]</scope>
    <source>
        <strain evidence="1 2">Y9602</strain>
    </source>
</reference>
<dbReference type="InterPro" id="IPR009734">
    <property type="entry name" value="Myoviridae_GpU"/>
</dbReference>
<accession>A0A0H3FDM0</accession>
<dbReference type="Pfam" id="PF06995">
    <property type="entry name" value="Phage_P2_GpU"/>
    <property type="match status" value="1"/>
</dbReference>
<dbReference type="EMBL" id="CP002505">
    <property type="protein sequence ID" value="ADW73122.1"/>
    <property type="molecule type" value="Genomic_DNA"/>
</dbReference>
<name>A0A0H3FDM0_RAHSY</name>
<protein>
    <submittedName>
        <fullName evidence="1">p2 GpU family protein</fullName>
    </submittedName>
</protein>
<dbReference type="RefSeq" id="WP_013574824.1">
    <property type="nucleotide sequence ID" value="NC_015061.1"/>
</dbReference>
<dbReference type="PIRSF" id="PIRSF029208">
    <property type="entry name" value="Phage_tail_GPU"/>
    <property type="match status" value="1"/>
</dbReference>
<organism evidence="1 2">
    <name type="scientific">Rahnella sp. (strain Y9602)</name>
    <dbReference type="NCBI Taxonomy" id="2703885"/>
    <lineage>
        <taxon>Bacteria</taxon>
        <taxon>Pseudomonadati</taxon>
        <taxon>Pseudomonadota</taxon>
        <taxon>Gammaproteobacteria</taxon>
        <taxon>Enterobacterales</taxon>
        <taxon>Yersiniaceae</taxon>
        <taxon>Rahnella</taxon>
    </lineage>
</organism>
<evidence type="ECO:0000313" key="1">
    <source>
        <dbReference type="EMBL" id="ADW73122.1"/>
    </source>
</evidence>
<dbReference type="OrthoDB" id="1550902at2"/>
<proteinExistence type="predicted"/>
<sequence length="161" mass="17413">MMLALGMFVFMLQTLPYQSLQRSAEYRWPTNDRIGLRAAPQFLGQGDEKITLTGTLLPEITGGRLSLDALRLMADQGRAWSLIGGNGTIYGMFVIESLSDEHSVFFANGAARKIEFTLSLKRVDESLTAMFGDVKSQADGLLDQAGGIASSAQKYAGGLLS</sequence>
<dbReference type="eggNOG" id="COG3499">
    <property type="taxonomic scope" value="Bacteria"/>
</dbReference>
<dbReference type="KEGG" id="rah:Rahaq_1500"/>
<gene>
    <name evidence="1" type="ordered locus">Rahaq_1500</name>
</gene>
<evidence type="ECO:0000313" key="2">
    <source>
        <dbReference type="Proteomes" id="UP000007257"/>
    </source>
</evidence>
<dbReference type="InterPro" id="IPR016912">
    <property type="entry name" value="Phage_P2_GpU"/>
</dbReference>
<reference evidence="2" key="1">
    <citation type="submission" date="2011-01" db="EMBL/GenBank/DDBJ databases">
        <title>Complete sequence of chromosome of Rahnella sp. Y9602.</title>
        <authorList>
            <consortium name="US DOE Joint Genome Institute"/>
            <person name="Lucas S."/>
            <person name="Copeland A."/>
            <person name="Lapidus A."/>
            <person name="Cheng J.-F."/>
            <person name="Goodwin L."/>
            <person name="Pitluck S."/>
            <person name="Lu M."/>
            <person name="Detter J.C."/>
            <person name="Han C."/>
            <person name="Tapia R."/>
            <person name="Land M."/>
            <person name="Hauser L."/>
            <person name="Kyrpides N."/>
            <person name="Ivanova N."/>
            <person name="Ovchinnikova G."/>
            <person name="Pagani I."/>
            <person name="Sobecky P.A."/>
            <person name="Martinez R.J."/>
            <person name="Woyke T."/>
        </authorList>
    </citation>
    <scope>NUCLEOTIDE SEQUENCE [LARGE SCALE GENOMIC DNA]</scope>
    <source>
        <strain evidence="2">Y9602</strain>
    </source>
</reference>
<dbReference type="Proteomes" id="UP000007257">
    <property type="component" value="Chromosome"/>
</dbReference>
<dbReference type="HOGENOM" id="CLU_102468_0_0_6"/>